<evidence type="ECO:0000313" key="2">
    <source>
        <dbReference type="Proteomes" id="UP000015103"/>
    </source>
</evidence>
<dbReference type="EMBL" id="ACPB03006526">
    <property type="status" value="NOT_ANNOTATED_CDS"/>
    <property type="molecule type" value="Genomic_DNA"/>
</dbReference>
<dbReference type="VEuPathDB" id="VectorBase:RPRC002966"/>
<organism evidence="1 2">
    <name type="scientific">Rhodnius prolixus</name>
    <name type="common">Triatomid bug</name>
    <dbReference type="NCBI Taxonomy" id="13249"/>
    <lineage>
        <taxon>Eukaryota</taxon>
        <taxon>Metazoa</taxon>
        <taxon>Ecdysozoa</taxon>
        <taxon>Arthropoda</taxon>
        <taxon>Hexapoda</taxon>
        <taxon>Insecta</taxon>
        <taxon>Pterygota</taxon>
        <taxon>Neoptera</taxon>
        <taxon>Paraneoptera</taxon>
        <taxon>Hemiptera</taxon>
        <taxon>Heteroptera</taxon>
        <taxon>Panheteroptera</taxon>
        <taxon>Cimicomorpha</taxon>
        <taxon>Reduviidae</taxon>
        <taxon>Triatominae</taxon>
        <taxon>Rhodnius</taxon>
    </lineage>
</organism>
<dbReference type="InParanoid" id="T1HFZ4"/>
<name>T1HFZ4_RHOPR</name>
<evidence type="ECO:0000313" key="1">
    <source>
        <dbReference type="EnsemblMetazoa" id="RPRC002966-PA"/>
    </source>
</evidence>
<keyword evidence="2" id="KW-1185">Reference proteome</keyword>
<dbReference type="AlphaFoldDB" id="T1HFZ4"/>
<reference evidence="1" key="1">
    <citation type="submission" date="2015-05" db="UniProtKB">
        <authorList>
            <consortium name="EnsemblMetazoa"/>
        </authorList>
    </citation>
    <scope>IDENTIFICATION</scope>
</reference>
<accession>T1HFZ4</accession>
<protein>
    <submittedName>
        <fullName evidence="1">Uncharacterized protein</fullName>
    </submittedName>
</protein>
<dbReference type="Proteomes" id="UP000015103">
    <property type="component" value="Unassembled WGS sequence"/>
</dbReference>
<proteinExistence type="predicted"/>
<sequence length="31" mass="3814">MALTFYDVQANSFEMKMKVLVMDIYRRHYVI</sequence>
<dbReference type="EnsemblMetazoa" id="RPRC002966-RA">
    <property type="protein sequence ID" value="RPRC002966-PA"/>
    <property type="gene ID" value="RPRC002966"/>
</dbReference>
<dbReference type="HOGENOM" id="CLU_3399830_0_0_1"/>